<dbReference type="GO" id="GO:0005886">
    <property type="term" value="C:plasma membrane"/>
    <property type="evidence" value="ECO:0007669"/>
    <property type="project" value="UniProtKB-SubCell"/>
</dbReference>
<feature type="compositionally biased region" description="Acidic residues" evidence="16">
    <location>
        <begin position="417"/>
        <end position="428"/>
    </location>
</feature>
<gene>
    <name evidence="18" type="ORF">GDO86_009188</name>
</gene>
<evidence type="ECO:0000256" key="13">
    <source>
        <dbReference type="ARBA" id="ARBA00023212"/>
    </source>
</evidence>
<keyword evidence="11 15" id="KW-0175">Coiled coil</keyword>
<dbReference type="OrthoDB" id="9942423at2759"/>
<evidence type="ECO:0000256" key="6">
    <source>
        <dbReference type="ARBA" id="ARBA00022490"/>
    </source>
</evidence>
<evidence type="ECO:0000256" key="1">
    <source>
        <dbReference type="ARBA" id="ARBA00004245"/>
    </source>
</evidence>
<feature type="region of interest" description="Disordered" evidence="16">
    <location>
        <begin position="361"/>
        <end position="429"/>
    </location>
</feature>
<feature type="compositionally biased region" description="Basic and acidic residues" evidence="16">
    <location>
        <begin position="519"/>
        <end position="539"/>
    </location>
</feature>
<sequence length="623" mass="72035">MYRSSYSHEVHKEKYERSDVVENQKLLDFSSLGLTHSQGLENLQELNERFANYINRARVLEQRNAIFRKQLETFQRMDEMSGLEEAFEEQIELNKQRIRELSTDRSKLERENKDTQRLVEEFKSKYENECEHQLHLKDGLEHLNKEADDALLRNLELQIQSQFLQDDINAAKERYKKNLMEIQTYVTILQQIIQSVPPAVPITAGRCEDKLLSERRIPILQSQLEEYKNILCQLQAQKRKLQSETSVLEQVIKNTQESYDDEIQLYNDQIENLKKRIEEAEKELEKLTSHCRQLAIYQQSLEHELERYKRIIETEDNRLNTAIVGTPITLFMQCFKPSKISSARGKDITLAIQDIATAKPRQKGFQRKPLKSKEIPCSDKIDVQQEDEISQRSLDKSPSELQYDKSEPGESEKDLDVSEPDVSAEDVPDGAHISKAIDKLCNIVRGQMVCYKQPEPLPDITAKSRYVLVTGESSYLDPFFYSSSTCTGGRVFVSNVTPDNNIVLPIPEHSEPSGSHVRKSNEKMKKEKEGNKNENGKEELREVKTPPVVIIPDSGPDSYLGQPQGKFFLPSMKPCRETDFPHCMTYEKVEVIESIEKFSDENLKSYEETATIVETVIEKTTKK</sequence>
<keyword evidence="5" id="KW-1003">Cell membrane</keyword>
<evidence type="ECO:0000256" key="15">
    <source>
        <dbReference type="SAM" id="Coils"/>
    </source>
</evidence>
<keyword evidence="12" id="KW-0472">Membrane</keyword>
<feature type="coiled-coil region" evidence="15">
    <location>
        <begin position="43"/>
        <end position="174"/>
    </location>
</feature>
<dbReference type="SMART" id="SM01391">
    <property type="entry name" value="Filament"/>
    <property type="match status" value="1"/>
</dbReference>
<dbReference type="PANTHER" id="PTHR14069">
    <property type="entry name" value="FILENSIN"/>
    <property type="match status" value="1"/>
</dbReference>
<dbReference type="GO" id="GO:0005882">
    <property type="term" value="C:intermediate filament"/>
    <property type="evidence" value="ECO:0007669"/>
    <property type="project" value="UniProtKB-KW"/>
</dbReference>
<feature type="region of interest" description="Disordered" evidence="16">
    <location>
        <begin position="503"/>
        <end position="539"/>
    </location>
</feature>
<evidence type="ECO:0000256" key="11">
    <source>
        <dbReference type="ARBA" id="ARBA00023054"/>
    </source>
</evidence>
<dbReference type="SUPFAM" id="SSF64593">
    <property type="entry name" value="Intermediate filament protein, coiled coil region"/>
    <property type="match status" value="1"/>
</dbReference>
<dbReference type="InterPro" id="IPR042358">
    <property type="entry name" value="BFSP1"/>
</dbReference>
<dbReference type="GO" id="GO:0005212">
    <property type="term" value="F:structural constituent of eye lens"/>
    <property type="evidence" value="ECO:0007669"/>
    <property type="project" value="UniProtKB-KW"/>
</dbReference>
<evidence type="ECO:0000256" key="12">
    <source>
        <dbReference type="ARBA" id="ARBA00023136"/>
    </source>
</evidence>
<evidence type="ECO:0000313" key="19">
    <source>
        <dbReference type="Proteomes" id="UP000812440"/>
    </source>
</evidence>
<dbReference type="PANTHER" id="PTHR14069:SF0">
    <property type="entry name" value="FILENSIN"/>
    <property type="match status" value="1"/>
</dbReference>
<reference evidence="18" key="1">
    <citation type="thesis" date="2020" institute="ProQuest LLC" country="789 East Eisenhower Parkway, Ann Arbor, MI, USA">
        <title>Comparative Genomics and Chromosome Evolution.</title>
        <authorList>
            <person name="Mudd A.B."/>
        </authorList>
    </citation>
    <scope>NUCLEOTIDE SEQUENCE</scope>
    <source>
        <strain evidence="18">Female2</strain>
        <tissue evidence="18">Blood</tissue>
    </source>
</reference>
<evidence type="ECO:0000256" key="4">
    <source>
        <dbReference type="ARBA" id="ARBA00019025"/>
    </source>
</evidence>
<evidence type="ECO:0000256" key="5">
    <source>
        <dbReference type="ARBA" id="ARBA00022475"/>
    </source>
</evidence>
<dbReference type="GO" id="GO:0005938">
    <property type="term" value="C:cell cortex"/>
    <property type="evidence" value="ECO:0007669"/>
    <property type="project" value="UniProtKB-SubCell"/>
</dbReference>
<dbReference type="GO" id="GO:0070307">
    <property type="term" value="P:lens fiber cell development"/>
    <property type="evidence" value="ECO:0007669"/>
    <property type="project" value="TreeGrafter"/>
</dbReference>
<evidence type="ECO:0000313" key="18">
    <source>
        <dbReference type="EMBL" id="KAG8443892.1"/>
    </source>
</evidence>
<keyword evidence="19" id="KW-1185">Reference proteome</keyword>
<protein>
    <recommendedName>
        <fullName evidence="4">Filensin</fullName>
    </recommendedName>
    <alternativeName>
        <fullName evidence="14">Beaded filament structural protein 1</fullName>
    </alternativeName>
</protein>
<evidence type="ECO:0000256" key="9">
    <source>
        <dbReference type="ARBA" id="ARBA00022737"/>
    </source>
</evidence>
<name>A0A8T2JHX4_9PIPI</name>
<dbReference type="EMBL" id="JAACNH010000004">
    <property type="protein sequence ID" value="KAG8443892.1"/>
    <property type="molecule type" value="Genomic_DNA"/>
</dbReference>
<feature type="compositionally biased region" description="Basic residues" evidence="16">
    <location>
        <begin position="361"/>
        <end position="370"/>
    </location>
</feature>
<evidence type="ECO:0000256" key="3">
    <source>
        <dbReference type="ARBA" id="ARBA00004544"/>
    </source>
</evidence>
<evidence type="ECO:0000259" key="17">
    <source>
        <dbReference type="PROSITE" id="PS51842"/>
    </source>
</evidence>
<evidence type="ECO:0000256" key="10">
    <source>
        <dbReference type="ARBA" id="ARBA00022754"/>
    </source>
</evidence>
<comment type="subcellular location">
    <subcellularLocation>
        <location evidence="2">Cell membrane</location>
        <topology evidence="2">Peripheral membrane protein</topology>
        <orientation evidence="2">Cytoplasmic side</orientation>
    </subcellularLocation>
    <subcellularLocation>
        <location evidence="3">Cytoplasm</location>
        <location evidence="3">Cell cortex</location>
    </subcellularLocation>
    <subcellularLocation>
        <location evidence="1">Cytoplasm</location>
        <location evidence="1">Cytoskeleton</location>
    </subcellularLocation>
</comment>
<keyword evidence="7" id="KW-0597">Phosphoprotein</keyword>
<dbReference type="Gene3D" id="1.20.5.1160">
    <property type="entry name" value="Vasodilator-stimulated phosphoprotein"/>
    <property type="match status" value="1"/>
</dbReference>
<proteinExistence type="predicted"/>
<evidence type="ECO:0000256" key="2">
    <source>
        <dbReference type="ARBA" id="ARBA00004413"/>
    </source>
</evidence>
<dbReference type="Proteomes" id="UP000812440">
    <property type="component" value="Chromosome 5"/>
</dbReference>
<evidence type="ECO:0000256" key="16">
    <source>
        <dbReference type="SAM" id="MobiDB-lite"/>
    </source>
</evidence>
<dbReference type="Pfam" id="PF00038">
    <property type="entry name" value="Filament"/>
    <property type="match status" value="1"/>
</dbReference>
<organism evidence="18 19">
    <name type="scientific">Hymenochirus boettgeri</name>
    <name type="common">Congo dwarf clawed frog</name>
    <dbReference type="NCBI Taxonomy" id="247094"/>
    <lineage>
        <taxon>Eukaryota</taxon>
        <taxon>Metazoa</taxon>
        <taxon>Chordata</taxon>
        <taxon>Craniata</taxon>
        <taxon>Vertebrata</taxon>
        <taxon>Euteleostomi</taxon>
        <taxon>Amphibia</taxon>
        <taxon>Batrachia</taxon>
        <taxon>Anura</taxon>
        <taxon>Pipoidea</taxon>
        <taxon>Pipidae</taxon>
        <taxon>Pipinae</taxon>
        <taxon>Hymenochirus</taxon>
    </lineage>
</organism>
<accession>A0A8T2JHX4</accession>
<keyword evidence="9" id="KW-0677">Repeat</keyword>
<evidence type="ECO:0000256" key="7">
    <source>
        <dbReference type="ARBA" id="ARBA00022553"/>
    </source>
</evidence>
<feature type="compositionally biased region" description="Basic and acidic residues" evidence="16">
    <location>
        <begin position="371"/>
        <end position="416"/>
    </location>
</feature>
<keyword evidence="8" id="KW-0273">Eye lens protein</keyword>
<dbReference type="InterPro" id="IPR039008">
    <property type="entry name" value="IF_rod_dom"/>
</dbReference>
<keyword evidence="6" id="KW-0963">Cytoplasm</keyword>
<keyword evidence="13" id="KW-0206">Cytoskeleton</keyword>
<evidence type="ECO:0000256" key="8">
    <source>
        <dbReference type="ARBA" id="ARBA00022613"/>
    </source>
</evidence>
<evidence type="ECO:0000256" key="14">
    <source>
        <dbReference type="ARBA" id="ARBA00031415"/>
    </source>
</evidence>
<comment type="caution">
    <text evidence="18">The sequence shown here is derived from an EMBL/GenBank/DDBJ whole genome shotgun (WGS) entry which is preliminary data.</text>
</comment>
<dbReference type="PROSITE" id="PS51842">
    <property type="entry name" value="IF_ROD_2"/>
    <property type="match status" value="1"/>
</dbReference>
<feature type="coiled-coil region" evidence="15">
    <location>
        <begin position="220"/>
        <end position="318"/>
    </location>
</feature>
<keyword evidence="10" id="KW-0403">Intermediate filament</keyword>
<dbReference type="AlphaFoldDB" id="A0A8T2JHX4"/>
<feature type="domain" description="IF rod" evidence="17">
    <location>
        <begin position="39"/>
        <end position="319"/>
    </location>
</feature>